<protein>
    <recommendedName>
        <fullName evidence="3">Integrase catalytic domain-containing protein</fullName>
    </recommendedName>
</protein>
<evidence type="ECO:0000313" key="1">
    <source>
        <dbReference type="EMBL" id="MBW0530702.1"/>
    </source>
</evidence>
<dbReference type="AlphaFoldDB" id="A0A9Q3F5V8"/>
<dbReference type="EMBL" id="AVOT02036230">
    <property type="protein sequence ID" value="MBW0530702.1"/>
    <property type="molecule type" value="Genomic_DNA"/>
</dbReference>
<dbReference type="Gene3D" id="3.30.420.10">
    <property type="entry name" value="Ribonuclease H-like superfamily/Ribonuclease H"/>
    <property type="match status" value="1"/>
</dbReference>
<name>A0A9Q3F5V8_9BASI</name>
<dbReference type="InterPro" id="IPR036397">
    <property type="entry name" value="RNaseH_sf"/>
</dbReference>
<gene>
    <name evidence="1" type="ORF">O181_070417</name>
</gene>
<evidence type="ECO:0000313" key="2">
    <source>
        <dbReference type="Proteomes" id="UP000765509"/>
    </source>
</evidence>
<sequence>MDKPSLVIGTKLSFSTAYHPKSDGMADRMIQTLEDMVRGFWAYGLKLKYCDGLTHDLCTLLPALVLAYEKSIHASTTQTPAVL</sequence>
<reference evidence="1" key="1">
    <citation type="submission" date="2021-03" db="EMBL/GenBank/DDBJ databases">
        <title>Draft genome sequence of rust myrtle Austropuccinia psidii MF-1, a brazilian biotype.</title>
        <authorList>
            <person name="Quecine M.C."/>
            <person name="Pachon D.M.R."/>
            <person name="Bonatelli M.L."/>
            <person name="Correr F.H."/>
            <person name="Franceschini L.M."/>
            <person name="Leite T.F."/>
            <person name="Margarido G.R.A."/>
            <person name="Almeida C.A."/>
            <person name="Ferrarezi J.A."/>
            <person name="Labate C.A."/>
        </authorList>
    </citation>
    <scope>NUCLEOTIDE SEQUENCE</scope>
    <source>
        <strain evidence="1">MF-1</strain>
    </source>
</reference>
<accession>A0A9Q3F5V8</accession>
<keyword evidence="2" id="KW-1185">Reference proteome</keyword>
<evidence type="ECO:0008006" key="3">
    <source>
        <dbReference type="Google" id="ProtNLM"/>
    </source>
</evidence>
<comment type="caution">
    <text evidence="1">The sequence shown here is derived from an EMBL/GenBank/DDBJ whole genome shotgun (WGS) entry which is preliminary data.</text>
</comment>
<organism evidence="1 2">
    <name type="scientific">Austropuccinia psidii MF-1</name>
    <dbReference type="NCBI Taxonomy" id="1389203"/>
    <lineage>
        <taxon>Eukaryota</taxon>
        <taxon>Fungi</taxon>
        <taxon>Dikarya</taxon>
        <taxon>Basidiomycota</taxon>
        <taxon>Pucciniomycotina</taxon>
        <taxon>Pucciniomycetes</taxon>
        <taxon>Pucciniales</taxon>
        <taxon>Sphaerophragmiaceae</taxon>
        <taxon>Austropuccinia</taxon>
    </lineage>
</organism>
<dbReference type="InterPro" id="IPR012337">
    <property type="entry name" value="RNaseH-like_sf"/>
</dbReference>
<dbReference type="GO" id="GO:0003676">
    <property type="term" value="F:nucleic acid binding"/>
    <property type="evidence" value="ECO:0007669"/>
    <property type="project" value="InterPro"/>
</dbReference>
<dbReference type="OrthoDB" id="10267344at2759"/>
<proteinExistence type="predicted"/>
<dbReference type="SUPFAM" id="SSF53098">
    <property type="entry name" value="Ribonuclease H-like"/>
    <property type="match status" value="1"/>
</dbReference>
<dbReference type="Proteomes" id="UP000765509">
    <property type="component" value="Unassembled WGS sequence"/>
</dbReference>